<name>A0ABP6SZG8_9ACTN</name>
<sequence>MTTVDAKGRPRTRILIAVWEKVDGQPLGWLATYRTPVKAAHLAHNPHTTFSYWSPRQNVVAIDAVAEWVDDPAVKDHVWQLYERTSPTGVGYPLGKFWKSPLDPKLHVLRLTPWRVQTIRGTDLRSTIWRPGKD</sequence>
<keyword evidence="3" id="KW-1185">Reference proteome</keyword>
<proteinExistence type="predicted"/>
<dbReference type="Gene3D" id="2.30.110.10">
    <property type="entry name" value="Electron Transport, Fmn-binding Protein, Chain A"/>
    <property type="match status" value="1"/>
</dbReference>
<accession>A0ABP6SZG8</accession>
<dbReference type="EMBL" id="BAAAYN010000023">
    <property type="protein sequence ID" value="GAA3388651.1"/>
    <property type="molecule type" value="Genomic_DNA"/>
</dbReference>
<evidence type="ECO:0000313" key="2">
    <source>
        <dbReference type="EMBL" id="GAA3388651.1"/>
    </source>
</evidence>
<feature type="domain" description="Pyridoxamine 5'-phosphate oxidase N-terminal" evidence="1">
    <location>
        <begin position="1"/>
        <end position="118"/>
    </location>
</feature>
<comment type="caution">
    <text evidence="2">The sequence shown here is derived from an EMBL/GenBank/DDBJ whole genome shotgun (WGS) entry which is preliminary data.</text>
</comment>
<dbReference type="InterPro" id="IPR011576">
    <property type="entry name" value="Pyridox_Oxase_N"/>
</dbReference>
<gene>
    <name evidence="2" type="ORF">GCM10020369_35680</name>
</gene>
<protein>
    <submittedName>
        <fullName evidence="2">Pyridoxamine 5'-phosphate oxidase family protein</fullName>
    </submittedName>
</protein>
<dbReference type="SUPFAM" id="SSF50475">
    <property type="entry name" value="FMN-binding split barrel"/>
    <property type="match status" value="1"/>
</dbReference>
<dbReference type="Pfam" id="PF01243">
    <property type="entry name" value="PNPOx_N"/>
    <property type="match status" value="1"/>
</dbReference>
<dbReference type="InterPro" id="IPR012349">
    <property type="entry name" value="Split_barrel_FMN-bd"/>
</dbReference>
<evidence type="ECO:0000259" key="1">
    <source>
        <dbReference type="Pfam" id="PF01243"/>
    </source>
</evidence>
<reference evidence="3" key="1">
    <citation type="journal article" date="2019" name="Int. J. Syst. Evol. Microbiol.">
        <title>The Global Catalogue of Microorganisms (GCM) 10K type strain sequencing project: providing services to taxonomists for standard genome sequencing and annotation.</title>
        <authorList>
            <consortium name="The Broad Institute Genomics Platform"/>
            <consortium name="The Broad Institute Genome Sequencing Center for Infectious Disease"/>
            <person name="Wu L."/>
            <person name="Ma J."/>
        </authorList>
    </citation>
    <scope>NUCLEOTIDE SEQUENCE [LARGE SCALE GENOMIC DNA]</scope>
    <source>
        <strain evidence="3">JCM 9458</strain>
    </source>
</reference>
<dbReference type="Proteomes" id="UP001501676">
    <property type="component" value="Unassembled WGS sequence"/>
</dbReference>
<evidence type="ECO:0000313" key="3">
    <source>
        <dbReference type="Proteomes" id="UP001501676"/>
    </source>
</evidence>
<organism evidence="2 3">
    <name type="scientific">Cryptosporangium minutisporangium</name>
    <dbReference type="NCBI Taxonomy" id="113569"/>
    <lineage>
        <taxon>Bacteria</taxon>
        <taxon>Bacillati</taxon>
        <taxon>Actinomycetota</taxon>
        <taxon>Actinomycetes</taxon>
        <taxon>Cryptosporangiales</taxon>
        <taxon>Cryptosporangiaceae</taxon>
        <taxon>Cryptosporangium</taxon>
    </lineage>
</organism>